<keyword evidence="4" id="KW-1185">Reference proteome</keyword>
<dbReference type="EMBL" id="AEUX02000006">
    <property type="protein sequence ID" value="EHI69483.1"/>
    <property type="molecule type" value="Genomic_DNA"/>
</dbReference>
<dbReference type="PANTHER" id="PTHR34977">
    <property type="entry name" value="UPF0337 PROTEIN YJBJ"/>
    <property type="match status" value="1"/>
</dbReference>
<dbReference type="InterPro" id="IPR008462">
    <property type="entry name" value="CsbD"/>
</dbReference>
<gene>
    <name evidence="3" type="ORF">STRIC_1172</name>
</gene>
<sequence>MSEEKMDAKLDQFSGKVKETVGRLTDDKELETEGKTEHAKGKISEVLEDAKDGIKGFISGLKNDKEHKGE</sequence>
<dbReference type="RefSeq" id="WP_008088908.1">
    <property type="nucleotide sequence ID" value="NZ_AEUX02000006.1"/>
</dbReference>
<dbReference type="InterPro" id="IPR050423">
    <property type="entry name" value="UPF0337_stress_rsp"/>
</dbReference>
<organism evidence="3 4">
    <name type="scientific">Streptococcus ictaluri 707-05</name>
    <dbReference type="NCBI Taxonomy" id="764299"/>
    <lineage>
        <taxon>Bacteria</taxon>
        <taxon>Bacillati</taxon>
        <taxon>Bacillota</taxon>
        <taxon>Bacilli</taxon>
        <taxon>Lactobacillales</taxon>
        <taxon>Streptococcaceae</taxon>
        <taxon>Streptococcus</taxon>
    </lineage>
</organism>
<dbReference type="Gene3D" id="1.10.1470.10">
    <property type="entry name" value="YjbJ"/>
    <property type="match status" value="1"/>
</dbReference>
<dbReference type="Pfam" id="PF05532">
    <property type="entry name" value="CsbD"/>
    <property type="match status" value="1"/>
</dbReference>
<comment type="caution">
    <text evidence="3">The sequence shown here is derived from an EMBL/GenBank/DDBJ whole genome shotgun (WGS) entry which is preliminary data.</text>
</comment>
<evidence type="ECO:0000259" key="2">
    <source>
        <dbReference type="Pfam" id="PF05532"/>
    </source>
</evidence>
<dbReference type="InterPro" id="IPR036629">
    <property type="entry name" value="YjbJ_sf"/>
</dbReference>
<dbReference type="PANTHER" id="PTHR34977:SF1">
    <property type="entry name" value="UPF0337 PROTEIN YJBJ"/>
    <property type="match status" value="1"/>
</dbReference>
<proteinExistence type="inferred from homology"/>
<feature type="domain" description="CsbD-like" evidence="2">
    <location>
        <begin position="4"/>
        <end position="55"/>
    </location>
</feature>
<name>G5K304_9STRE</name>
<comment type="similarity">
    <text evidence="1">Belongs to the UPF0337 (CsbD) family.</text>
</comment>
<evidence type="ECO:0000313" key="3">
    <source>
        <dbReference type="EMBL" id="EHI69483.1"/>
    </source>
</evidence>
<dbReference type="OrthoDB" id="1632173at2"/>
<accession>G5K304</accession>
<protein>
    <submittedName>
        <fullName evidence="3">CsbD-like protein</fullName>
    </submittedName>
</protein>
<dbReference type="eggNOG" id="COG3237">
    <property type="taxonomic scope" value="Bacteria"/>
</dbReference>
<dbReference type="STRING" id="764299.STRIC_1172"/>
<dbReference type="SUPFAM" id="SSF69047">
    <property type="entry name" value="Hypothetical protein YjbJ"/>
    <property type="match status" value="1"/>
</dbReference>
<evidence type="ECO:0000313" key="4">
    <source>
        <dbReference type="Proteomes" id="UP000003330"/>
    </source>
</evidence>
<evidence type="ECO:0000256" key="1">
    <source>
        <dbReference type="ARBA" id="ARBA00009129"/>
    </source>
</evidence>
<reference evidence="3 4" key="1">
    <citation type="journal article" date="2014" name="Int. J. Syst. Evol. Microbiol.">
        <title>Phylogenomics and the dynamic genome evolution of the genus Streptococcus.</title>
        <authorList>
            <consortium name="The Broad Institute Genome Sequencing Platform"/>
            <person name="Richards V.P."/>
            <person name="Palmer S.R."/>
            <person name="Pavinski Bitar P.D."/>
            <person name="Qin X."/>
            <person name="Weinstock G.M."/>
            <person name="Highlander S.K."/>
            <person name="Town C.D."/>
            <person name="Burne R.A."/>
            <person name="Stanhope M.J."/>
        </authorList>
    </citation>
    <scope>NUCLEOTIDE SEQUENCE [LARGE SCALE GENOMIC DNA]</scope>
    <source>
        <strain evidence="3 4">707-05</strain>
    </source>
</reference>
<dbReference type="AlphaFoldDB" id="G5K304"/>
<dbReference type="Proteomes" id="UP000003330">
    <property type="component" value="Unassembled WGS sequence"/>
</dbReference>